<evidence type="ECO:0000313" key="4">
    <source>
        <dbReference type="EMBL" id="KRM01493.1"/>
    </source>
</evidence>
<dbReference type="EMBL" id="AZFN01000017">
    <property type="protein sequence ID" value="KRM01493.1"/>
    <property type="molecule type" value="Genomic_DNA"/>
</dbReference>
<dbReference type="Pfam" id="PF01370">
    <property type="entry name" value="Epimerase"/>
    <property type="match status" value="1"/>
</dbReference>
<protein>
    <submittedName>
        <fullName evidence="4">Dehydrogenase</fullName>
    </submittedName>
</protein>
<dbReference type="PANTHER" id="PTHR10366">
    <property type="entry name" value="NAD DEPENDENT EPIMERASE/DEHYDRATASE"/>
    <property type="match status" value="1"/>
</dbReference>
<organism evidence="4 5">
    <name type="scientific">Limosilactobacillus gastricus DSM 16045</name>
    <dbReference type="NCBI Taxonomy" id="1423749"/>
    <lineage>
        <taxon>Bacteria</taxon>
        <taxon>Bacillati</taxon>
        <taxon>Bacillota</taxon>
        <taxon>Bacilli</taxon>
        <taxon>Lactobacillales</taxon>
        <taxon>Lactobacillaceae</taxon>
        <taxon>Limosilactobacillus</taxon>
    </lineage>
</organism>
<feature type="domain" description="NAD-dependent epimerase/dehydratase" evidence="3">
    <location>
        <begin position="4"/>
        <end position="238"/>
    </location>
</feature>
<dbReference type="InterPro" id="IPR001509">
    <property type="entry name" value="Epimerase_deHydtase"/>
</dbReference>
<dbReference type="InterPro" id="IPR050425">
    <property type="entry name" value="NAD(P)_dehydrat-like"/>
</dbReference>
<accession>A0A0R1V8I3</accession>
<name>A0A0R1V8I3_9LACO</name>
<dbReference type="GO" id="GO:0016616">
    <property type="term" value="F:oxidoreductase activity, acting on the CH-OH group of donors, NAD or NADP as acceptor"/>
    <property type="evidence" value="ECO:0007669"/>
    <property type="project" value="TreeGrafter"/>
</dbReference>
<gene>
    <name evidence="4" type="ORF">FC60_GL000626</name>
</gene>
<proteinExistence type="inferred from homology"/>
<comment type="caution">
    <text evidence="4">The sequence shown here is derived from an EMBL/GenBank/DDBJ whole genome shotgun (WGS) entry which is preliminary data.</text>
</comment>
<sequence>MTRILVTGGTGFLAGWIIRQALEQGYEVRTTIRNAQKAETIREMFHQEGVDTQQLTFAVADLTNPDGWDQAMDGVDYLIHAASPLSGHRHSDPELINIAKEGVINVLRAAIQAKVKKVVMTSSEAANYPDKKDLRPNIDETFWTDLNNRWLTNYQKSKIIAEQTAWQLIDQQNFTKLTTILPGAIIGPFMAGRRSSTDQIFEMIFKNSPCPKAIYPIVDVRDLAQLHLLAMENPQADNQRFIAESQEITMPEIAQFLKVKYPERKIKSITIPNFLVSFLATFQDQMKIINTMVGLKYHRDHTKAIKLLQWSPHPLKTTLLDTANYLIDYQII</sequence>
<dbReference type="InterPro" id="IPR036291">
    <property type="entry name" value="NAD(P)-bd_dom_sf"/>
</dbReference>
<evidence type="ECO:0000256" key="1">
    <source>
        <dbReference type="ARBA" id="ARBA00023002"/>
    </source>
</evidence>
<dbReference type="AlphaFoldDB" id="A0A0R1V8I3"/>
<evidence type="ECO:0000256" key="2">
    <source>
        <dbReference type="ARBA" id="ARBA00023445"/>
    </source>
</evidence>
<evidence type="ECO:0000313" key="5">
    <source>
        <dbReference type="Proteomes" id="UP000051739"/>
    </source>
</evidence>
<dbReference type="PATRIC" id="fig|1423749.3.peg.630"/>
<reference evidence="4 5" key="1">
    <citation type="journal article" date="2015" name="Genome Announc.">
        <title>Expanding the biotechnology potential of lactobacilli through comparative genomics of 213 strains and associated genera.</title>
        <authorList>
            <person name="Sun Z."/>
            <person name="Harris H.M."/>
            <person name="McCann A."/>
            <person name="Guo C."/>
            <person name="Argimon S."/>
            <person name="Zhang W."/>
            <person name="Yang X."/>
            <person name="Jeffery I.B."/>
            <person name="Cooney J.C."/>
            <person name="Kagawa T.F."/>
            <person name="Liu W."/>
            <person name="Song Y."/>
            <person name="Salvetti E."/>
            <person name="Wrobel A."/>
            <person name="Rasinkangas P."/>
            <person name="Parkhill J."/>
            <person name="Rea M.C."/>
            <person name="O'Sullivan O."/>
            <person name="Ritari J."/>
            <person name="Douillard F.P."/>
            <person name="Paul Ross R."/>
            <person name="Yang R."/>
            <person name="Briner A.E."/>
            <person name="Felis G.E."/>
            <person name="de Vos W.M."/>
            <person name="Barrangou R."/>
            <person name="Klaenhammer T.R."/>
            <person name="Caufield P.W."/>
            <person name="Cui Y."/>
            <person name="Zhang H."/>
            <person name="O'Toole P.W."/>
        </authorList>
    </citation>
    <scope>NUCLEOTIDE SEQUENCE [LARGE SCALE GENOMIC DNA]</scope>
    <source>
        <strain evidence="4 5">DSM 16045</strain>
    </source>
</reference>
<dbReference type="PANTHER" id="PTHR10366:SF564">
    <property type="entry name" value="STEROL-4-ALPHA-CARBOXYLATE 3-DEHYDROGENASE, DECARBOXYLATING"/>
    <property type="match status" value="1"/>
</dbReference>
<comment type="similarity">
    <text evidence="2">Belongs to the NAD(P)-dependent epimerase/dehydratase family. Dihydroflavonol-4-reductase subfamily.</text>
</comment>
<dbReference type="RefSeq" id="WP_056937656.1">
    <property type="nucleotide sequence ID" value="NZ_AZFN01000017.1"/>
</dbReference>
<dbReference type="SUPFAM" id="SSF51735">
    <property type="entry name" value="NAD(P)-binding Rossmann-fold domains"/>
    <property type="match status" value="1"/>
</dbReference>
<keyword evidence="5" id="KW-1185">Reference proteome</keyword>
<dbReference type="Gene3D" id="3.40.50.720">
    <property type="entry name" value="NAD(P)-binding Rossmann-like Domain"/>
    <property type="match status" value="1"/>
</dbReference>
<dbReference type="Proteomes" id="UP000051739">
    <property type="component" value="Unassembled WGS sequence"/>
</dbReference>
<keyword evidence="1" id="KW-0560">Oxidoreductase</keyword>
<evidence type="ECO:0000259" key="3">
    <source>
        <dbReference type="Pfam" id="PF01370"/>
    </source>
</evidence>